<comment type="similarity">
    <text evidence="2">Belongs to the peptidase S1 family. CLIP subfamily.</text>
</comment>
<sequence length="287" mass="31209">MMAKFLIGLSLLIANLEGLSAQETLNPEGCGVSYYKTMIVNGTEVKETQYPWAVYVSSHYPIGVGNCTGTIITKRHVLTAAHCLLYNNTYAHKVVVSYGSVDRRRGKKVEASKRLIHKDYSNPATGNDIALLEVKYPFQFSKDVMAICIPMAPVKLANKDALVAGWGSLYLGGHGVDFLRHTTVTFLPGQLCSILFGLAFKSYSDTLQCCAQKRGKGACEGDSGGPVMLRTAADRFQQVAIVSYLIGVCGGDFSPQMYTRLNGFTDWLTRGVSSSAGYTPLGNPYML</sequence>
<evidence type="ECO:0000259" key="5">
    <source>
        <dbReference type="PROSITE" id="PS50240"/>
    </source>
</evidence>
<dbReference type="EMBL" id="GFPF01005147">
    <property type="protein sequence ID" value="MAA16293.1"/>
    <property type="molecule type" value="Transcribed_RNA"/>
</dbReference>
<dbReference type="AlphaFoldDB" id="A0A224YPW3"/>
<keyword evidence="4" id="KW-0732">Signal</keyword>
<dbReference type="SMART" id="SM00020">
    <property type="entry name" value="Tryp_SPc"/>
    <property type="match status" value="1"/>
</dbReference>
<feature type="chain" id="PRO_5012894972" evidence="4">
    <location>
        <begin position="22"/>
        <end position="287"/>
    </location>
</feature>
<dbReference type="FunFam" id="2.40.10.10:FF:000068">
    <property type="entry name" value="transmembrane protease serine 2"/>
    <property type="match status" value="1"/>
</dbReference>
<dbReference type="InterPro" id="IPR001254">
    <property type="entry name" value="Trypsin_dom"/>
</dbReference>
<evidence type="ECO:0000313" key="6">
    <source>
        <dbReference type="EMBL" id="MAA16293.1"/>
    </source>
</evidence>
<organism evidence="6">
    <name type="scientific">Rhipicephalus zambeziensis</name>
    <dbReference type="NCBI Taxonomy" id="60191"/>
    <lineage>
        <taxon>Eukaryota</taxon>
        <taxon>Metazoa</taxon>
        <taxon>Ecdysozoa</taxon>
        <taxon>Arthropoda</taxon>
        <taxon>Chelicerata</taxon>
        <taxon>Arachnida</taxon>
        <taxon>Acari</taxon>
        <taxon>Parasitiformes</taxon>
        <taxon>Ixodida</taxon>
        <taxon>Ixodoidea</taxon>
        <taxon>Ixodidae</taxon>
        <taxon>Rhipicephalinae</taxon>
        <taxon>Rhipicephalus</taxon>
        <taxon>Rhipicephalus</taxon>
    </lineage>
</organism>
<dbReference type="PROSITE" id="PS50240">
    <property type="entry name" value="TRYPSIN_DOM"/>
    <property type="match status" value="1"/>
</dbReference>
<protein>
    <submittedName>
        <fullName evidence="6">Tick serine protease</fullName>
    </submittedName>
</protein>
<proteinExistence type="inferred from homology"/>
<keyword evidence="3 6" id="KW-0645">Protease</keyword>
<dbReference type="CDD" id="cd00190">
    <property type="entry name" value="Tryp_SPc"/>
    <property type="match status" value="1"/>
</dbReference>
<dbReference type="InterPro" id="IPR033116">
    <property type="entry name" value="TRYPSIN_SER"/>
</dbReference>
<accession>A0A224YPW3</accession>
<dbReference type="GO" id="GO:0006508">
    <property type="term" value="P:proteolysis"/>
    <property type="evidence" value="ECO:0007669"/>
    <property type="project" value="UniProtKB-KW"/>
</dbReference>
<evidence type="ECO:0000256" key="2">
    <source>
        <dbReference type="ARBA" id="ARBA00024195"/>
    </source>
</evidence>
<evidence type="ECO:0000256" key="1">
    <source>
        <dbReference type="ARBA" id="ARBA00023157"/>
    </source>
</evidence>
<reference evidence="6" key="1">
    <citation type="journal article" date="2017" name="Parasit. Vectors">
        <title>Sialotranscriptomics of Rhipicephalus zambeziensis reveals intricate expression profiles of secretory proteins and suggests tight temporal transcriptional regulation during blood-feeding.</title>
        <authorList>
            <person name="de Castro M.H."/>
            <person name="de Klerk D."/>
            <person name="Pienaar R."/>
            <person name="Rees D.J.G."/>
            <person name="Mans B.J."/>
        </authorList>
    </citation>
    <scope>NUCLEOTIDE SEQUENCE</scope>
    <source>
        <tissue evidence="6">Salivary glands</tissue>
    </source>
</reference>
<dbReference type="PANTHER" id="PTHR24256">
    <property type="entry name" value="TRYPTASE-RELATED"/>
    <property type="match status" value="1"/>
</dbReference>
<dbReference type="SUPFAM" id="SSF50494">
    <property type="entry name" value="Trypsin-like serine proteases"/>
    <property type="match status" value="1"/>
</dbReference>
<dbReference type="PRINTS" id="PR00722">
    <property type="entry name" value="CHYMOTRYPSIN"/>
</dbReference>
<feature type="signal peptide" evidence="4">
    <location>
        <begin position="1"/>
        <end position="21"/>
    </location>
</feature>
<dbReference type="InterPro" id="IPR043504">
    <property type="entry name" value="Peptidase_S1_PA_chymotrypsin"/>
</dbReference>
<dbReference type="InterPro" id="IPR009003">
    <property type="entry name" value="Peptidase_S1_PA"/>
</dbReference>
<dbReference type="InterPro" id="IPR001314">
    <property type="entry name" value="Peptidase_S1A"/>
</dbReference>
<keyword evidence="1" id="KW-1015">Disulfide bond</keyword>
<feature type="domain" description="Peptidase S1" evidence="5">
    <location>
        <begin position="39"/>
        <end position="273"/>
    </location>
</feature>
<dbReference type="PROSITE" id="PS00134">
    <property type="entry name" value="TRYPSIN_HIS"/>
    <property type="match status" value="1"/>
</dbReference>
<keyword evidence="3" id="KW-0378">Hydrolase</keyword>
<evidence type="ECO:0000256" key="4">
    <source>
        <dbReference type="SAM" id="SignalP"/>
    </source>
</evidence>
<name>A0A224YPW3_9ACAR</name>
<dbReference type="Gene3D" id="2.40.10.10">
    <property type="entry name" value="Trypsin-like serine proteases"/>
    <property type="match status" value="1"/>
</dbReference>
<dbReference type="InterPro" id="IPR051487">
    <property type="entry name" value="Ser/Thr_Proteases_Immune/Dev"/>
</dbReference>
<keyword evidence="3" id="KW-0720">Serine protease</keyword>
<evidence type="ECO:0000256" key="3">
    <source>
        <dbReference type="RuleBase" id="RU363034"/>
    </source>
</evidence>
<dbReference type="Pfam" id="PF00089">
    <property type="entry name" value="Trypsin"/>
    <property type="match status" value="1"/>
</dbReference>
<dbReference type="PROSITE" id="PS00135">
    <property type="entry name" value="TRYPSIN_SER"/>
    <property type="match status" value="1"/>
</dbReference>
<dbReference type="GO" id="GO:0004252">
    <property type="term" value="F:serine-type endopeptidase activity"/>
    <property type="evidence" value="ECO:0007669"/>
    <property type="project" value="InterPro"/>
</dbReference>
<dbReference type="InterPro" id="IPR018114">
    <property type="entry name" value="TRYPSIN_HIS"/>
</dbReference>